<comment type="caution">
    <text evidence="2">The sequence shown here is derived from an EMBL/GenBank/DDBJ whole genome shotgun (WGS) entry which is preliminary data.</text>
</comment>
<evidence type="ECO:0008006" key="4">
    <source>
        <dbReference type="Google" id="ProtNLM"/>
    </source>
</evidence>
<reference evidence="2 3" key="1">
    <citation type="journal article" date="2017" name="Int. J. Syst. Evol. Microbiol.">
        <title>Mucilaginibacterpsychrotolerans sp. nov., isolated from peatlands.</title>
        <authorList>
            <person name="Deng Y."/>
            <person name="Shen L."/>
            <person name="Xu B."/>
            <person name="Liu Y."/>
            <person name="Gu Z."/>
            <person name="Liu H."/>
            <person name="Zhou Y."/>
        </authorList>
    </citation>
    <scope>NUCLEOTIDE SEQUENCE [LARGE SCALE GENOMIC DNA]</scope>
    <source>
        <strain evidence="2 3">NH7-4</strain>
    </source>
</reference>
<evidence type="ECO:0000313" key="3">
    <source>
        <dbReference type="Proteomes" id="UP000297540"/>
    </source>
</evidence>
<gene>
    <name evidence="2" type="ORF">E2R66_16315</name>
</gene>
<feature type="compositionally biased region" description="Basic and acidic residues" evidence="1">
    <location>
        <begin position="238"/>
        <end position="250"/>
    </location>
</feature>
<dbReference type="EMBL" id="SOZE01000017">
    <property type="protein sequence ID" value="TFF36112.1"/>
    <property type="molecule type" value="Genomic_DNA"/>
</dbReference>
<name>A0A4Y8SB40_9SPHI</name>
<dbReference type="OrthoDB" id="792586at2"/>
<sequence length="266" mass="27408">MKHLNTRTVYFAIVALAVVTGSFGCKKDSGVTPSTAAQISFGLKADNASMVLASTSGPVMNSVGTNATSSIITWTSGTANVSKFQFEAKKAGVKTEIEVPGANTINLFAVSPSLFPTKIDTGNYSEIEVKLALAPPAGNSIPFQLKGSFTKADGTAVPVELDVNEAMVLKTEITNVVIDATTDLKTTFTLHLNKLLSGVTLADLAAATATSGTVVLSSTSNTALFNKIKANVGNIGGHEIEGEHHGHNGSDDNASQGGNDDPSGHN</sequence>
<feature type="region of interest" description="Disordered" evidence="1">
    <location>
        <begin position="236"/>
        <end position="266"/>
    </location>
</feature>
<keyword evidence="3" id="KW-1185">Reference proteome</keyword>
<dbReference type="PROSITE" id="PS51257">
    <property type="entry name" value="PROKAR_LIPOPROTEIN"/>
    <property type="match status" value="1"/>
</dbReference>
<dbReference type="AlphaFoldDB" id="A0A4Y8SB40"/>
<dbReference type="Proteomes" id="UP000297540">
    <property type="component" value="Unassembled WGS sequence"/>
</dbReference>
<evidence type="ECO:0000313" key="2">
    <source>
        <dbReference type="EMBL" id="TFF36112.1"/>
    </source>
</evidence>
<protein>
    <recommendedName>
        <fullName evidence="4">DUF4382 domain-containing protein</fullName>
    </recommendedName>
</protein>
<organism evidence="2 3">
    <name type="scientific">Mucilaginibacter psychrotolerans</name>
    <dbReference type="NCBI Taxonomy" id="1524096"/>
    <lineage>
        <taxon>Bacteria</taxon>
        <taxon>Pseudomonadati</taxon>
        <taxon>Bacteroidota</taxon>
        <taxon>Sphingobacteriia</taxon>
        <taxon>Sphingobacteriales</taxon>
        <taxon>Sphingobacteriaceae</taxon>
        <taxon>Mucilaginibacter</taxon>
    </lineage>
</organism>
<evidence type="ECO:0000256" key="1">
    <source>
        <dbReference type="SAM" id="MobiDB-lite"/>
    </source>
</evidence>
<proteinExistence type="predicted"/>
<dbReference type="RefSeq" id="WP_133232432.1">
    <property type="nucleotide sequence ID" value="NZ_SOZE01000017.1"/>
</dbReference>
<accession>A0A4Y8SB40</accession>